<dbReference type="InterPro" id="IPR035986">
    <property type="entry name" value="PKD_dom_sf"/>
</dbReference>
<dbReference type="Pfam" id="PF17957">
    <property type="entry name" value="Big_7"/>
    <property type="match status" value="1"/>
</dbReference>
<dbReference type="OrthoDB" id="1183463at2"/>
<sequence>MKNLFSKKYKYSTQKTIGSMLFLLIFITTQLEAQLRVGDPGVTFDSEKFDNRYQQMKEWEKAGVRGGIPFLKDIKIVKTLTNGADSDAINRAIEDASKQNGLVAVFLKNGTYNINKRVSMKSNVSLIGESREGVKCIIRMNSSNAFSFYKVSKSGIYTLTIEGSWGKPKYDWNYSLSANDELRGNDNISVKFNDSPDCWLDKVNIINSARDPVRVPSNHVTLRDLMVDGAHKKAGGAQGYFFIQGAYNLITGCKVTRLRHISLQGSNVEYNVVYDNDFRQEVSFHSGDNGNNLIENNRITLPRDMPNSKADTPNAAYNNRNEPNYYAIMGPWSIQHQNSKKPNFIYKNNCLEENHNNIKPWSDPNLLYKGPREVKPSNPATNFPALSASESPKGGTLYPVLLGSGGTNIKPEVSVTSPSNGTNFEEGQSVTIKANASDSDGTVSKVEFFVNGSLVGTDTTSPYNITTTLNNVGNYTITAKAIDNDEAVSTSVPITITVEDDSVPPGDIINIPGSFEAEDLITKSGSVRIEDTPGTTSGKNLGFIKNGDFVDYTVNIDISSEYTFDIYASSNGAGGKVDIIESGTVVGSINIPVTGQWHNYKKYSTTVSLTSGEKTLRLSFKGGSGYLYNIDKVVATKIQQVEQTVTLTPIHDAYLQGSTRHNLDMIRIEHNRRSGYLMFDLSSINGTITKADLKFTVYSDAGNGNITVSKGNSNNWTETNLSNTNKPGKGTQLGSLNTNLPIGSTKTIPLKTAQISGNKISFVIDALSGNDFAFASKENTLAAKPQLVVTYTTNRSDDDNSNIIKLYPNPVVNTINFSSNMEGQIVKVFNVNGVLMKETVLEAGQNSIDVANLSSGYYIINVLEAGKSNKLIVSKKIVKQ</sequence>
<dbReference type="RefSeq" id="WP_091410528.1">
    <property type="nucleotide sequence ID" value="NZ_FOAB01000006.1"/>
</dbReference>
<protein>
    <submittedName>
        <fullName evidence="5">Por secretion system C-terminal sorting domain-containing protein</fullName>
    </submittedName>
</protein>
<evidence type="ECO:0000256" key="3">
    <source>
        <dbReference type="ARBA" id="ARBA00022729"/>
    </source>
</evidence>
<dbReference type="CDD" id="cd04080">
    <property type="entry name" value="CBM6_cellulase-like"/>
    <property type="match status" value="1"/>
</dbReference>
<dbReference type="NCBIfam" id="TIGR04183">
    <property type="entry name" value="Por_Secre_tail"/>
    <property type="match status" value="1"/>
</dbReference>
<dbReference type="InterPro" id="IPR011050">
    <property type="entry name" value="Pectin_lyase_fold/virulence"/>
</dbReference>
<evidence type="ECO:0000256" key="2">
    <source>
        <dbReference type="ARBA" id="ARBA00022525"/>
    </source>
</evidence>
<keyword evidence="2" id="KW-0964">Secreted</keyword>
<dbReference type="Proteomes" id="UP000198521">
    <property type="component" value="Unassembled WGS sequence"/>
</dbReference>
<evidence type="ECO:0000256" key="1">
    <source>
        <dbReference type="ARBA" id="ARBA00004613"/>
    </source>
</evidence>
<evidence type="ECO:0000259" key="4">
    <source>
        <dbReference type="PROSITE" id="PS51175"/>
    </source>
</evidence>
<dbReference type="AlphaFoldDB" id="A0A1H7T7H6"/>
<dbReference type="InterPro" id="IPR055372">
    <property type="entry name" value="CBM96"/>
</dbReference>
<dbReference type="SUPFAM" id="SSF49785">
    <property type="entry name" value="Galactose-binding domain-like"/>
    <property type="match status" value="1"/>
</dbReference>
<dbReference type="SUPFAM" id="SSF51126">
    <property type="entry name" value="Pectin lyase-like"/>
    <property type="match status" value="1"/>
</dbReference>
<dbReference type="InterPro" id="IPR012334">
    <property type="entry name" value="Pectin_lyas_fold"/>
</dbReference>
<dbReference type="GO" id="GO:0005576">
    <property type="term" value="C:extracellular region"/>
    <property type="evidence" value="ECO:0007669"/>
    <property type="project" value="UniProtKB-SubCell"/>
</dbReference>
<dbReference type="SMART" id="SM00606">
    <property type="entry name" value="CBD_IV"/>
    <property type="match status" value="1"/>
</dbReference>
<keyword evidence="6" id="KW-1185">Reference proteome</keyword>
<proteinExistence type="predicted"/>
<dbReference type="Gene3D" id="2.60.120.260">
    <property type="entry name" value="Galactose-binding domain-like"/>
    <property type="match status" value="1"/>
</dbReference>
<dbReference type="PROSITE" id="PS51175">
    <property type="entry name" value="CBM6"/>
    <property type="match status" value="1"/>
</dbReference>
<dbReference type="GO" id="GO:0030246">
    <property type="term" value="F:carbohydrate binding"/>
    <property type="evidence" value="ECO:0007669"/>
    <property type="project" value="InterPro"/>
</dbReference>
<feature type="domain" description="CBM6" evidence="4">
    <location>
        <begin position="513"/>
        <end position="636"/>
    </location>
</feature>
<dbReference type="Pfam" id="PF18962">
    <property type="entry name" value="Por_Secre_tail"/>
    <property type="match status" value="1"/>
</dbReference>
<gene>
    <name evidence="5" type="ORF">SAMN04487910_3314</name>
</gene>
<evidence type="ECO:0000313" key="5">
    <source>
        <dbReference type="EMBL" id="SEL80688.1"/>
    </source>
</evidence>
<dbReference type="SUPFAM" id="SSF49299">
    <property type="entry name" value="PKD domain"/>
    <property type="match status" value="1"/>
</dbReference>
<accession>A0A1H7T7H6</accession>
<dbReference type="InterPro" id="IPR026444">
    <property type="entry name" value="Secre_tail"/>
</dbReference>
<dbReference type="Pfam" id="PF03422">
    <property type="entry name" value="CBM_6"/>
    <property type="match status" value="1"/>
</dbReference>
<dbReference type="InterPro" id="IPR013783">
    <property type="entry name" value="Ig-like_fold"/>
</dbReference>
<dbReference type="NCBIfam" id="NF033679">
    <property type="entry name" value="DNRLRE_dom"/>
    <property type="match status" value="1"/>
</dbReference>
<dbReference type="InterPro" id="IPR005084">
    <property type="entry name" value="CBM6"/>
</dbReference>
<dbReference type="EMBL" id="FOAB01000006">
    <property type="protein sequence ID" value="SEL80688.1"/>
    <property type="molecule type" value="Genomic_DNA"/>
</dbReference>
<dbReference type="InterPro" id="IPR008979">
    <property type="entry name" value="Galactose-bd-like_sf"/>
</dbReference>
<dbReference type="Gene3D" id="2.60.40.10">
    <property type="entry name" value="Immunoglobulins"/>
    <property type="match status" value="1"/>
</dbReference>
<organism evidence="5 6">
    <name type="scientific">Aquimarina amphilecti</name>
    <dbReference type="NCBI Taxonomy" id="1038014"/>
    <lineage>
        <taxon>Bacteria</taxon>
        <taxon>Pseudomonadati</taxon>
        <taxon>Bacteroidota</taxon>
        <taxon>Flavobacteriia</taxon>
        <taxon>Flavobacteriales</taxon>
        <taxon>Flavobacteriaceae</taxon>
        <taxon>Aquimarina</taxon>
    </lineage>
</organism>
<comment type="subcellular location">
    <subcellularLocation>
        <location evidence="1">Secreted</location>
    </subcellularLocation>
</comment>
<name>A0A1H7T7H6_AQUAM</name>
<keyword evidence="3" id="KW-0732">Signal</keyword>
<dbReference type="STRING" id="1038014.SAMN04487910_3314"/>
<evidence type="ECO:0000313" key="6">
    <source>
        <dbReference type="Proteomes" id="UP000198521"/>
    </source>
</evidence>
<dbReference type="Pfam" id="PF24517">
    <property type="entry name" value="CBM96"/>
    <property type="match status" value="1"/>
</dbReference>
<dbReference type="InterPro" id="IPR006584">
    <property type="entry name" value="Cellulose-bd_IV"/>
</dbReference>
<dbReference type="Gene3D" id="2.160.20.10">
    <property type="entry name" value="Single-stranded right-handed beta-helix, Pectin lyase-like"/>
    <property type="match status" value="1"/>
</dbReference>
<reference evidence="5 6" key="1">
    <citation type="submission" date="2016-10" db="EMBL/GenBank/DDBJ databases">
        <authorList>
            <person name="de Groot N.N."/>
        </authorList>
    </citation>
    <scope>NUCLEOTIDE SEQUENCE [LARGE SCALE GENOMIC DNA]</scope>
    <source>
        <strain evidence="5 6">DSM 25232</strain>
    </source>
</reference>